<protein>
    <submittedName>
        <fullName evidence="2">Uncharacterized protein</fullName>
    </submittedName>
</protein>
<dbReference type="InterPro" id="IPR011749">
    <property type="entry name" value="CHP02243"/>
</dbReference>
<dbReference type="EMBL" id="UOFV01000547">
    <property type="protein sequence ID" value="VAX05712.1"/>
    <property type="molecule type" value="Genomic_DNA"/>
</dbReference>
<name>A0A3B1APQ8_9ZZZZ</name>
<dbReference type="AlphaFoldDB" id="A0A3B1APQ8"/>
<evidence type="ECO:0000256" key="1">
    <source>
        <dbReference type="SAM" id="MobiDB-lite"/>
    </source>
</evidence>
<accession>A0A3B1APQ8</accession>
<reference evidence="2" key="1">
    <citation type="submission" date="2018-06" db="EMBL/GenBank/DDBJ databases">
        <authorList>
            <person name="Zhirakovskaya E."/>
        </authorList>
    </citation>
    <scope>NUCLEOTIDE SEQUENCE</scope>
</reference>
<organism evidence="2">
    <name type="scientific">hydrothermal vent metagenome</name>
    <dbReference type="NCBI Taxonomy" id="652676"/>
    <lineage>
        <taxon>unclassified sequences</taxon>
        <taxon>metagenomes</taxon>
        <taxon>ecological metagenomes</taxon>
    </lineage>
</organism>
<gene>
    <name evidence="2" type="ORF">MNBD_GAMMA19-1397</name>
</gene>
<feature type="region of interest" description="Disordered" evidence="1">
    <location>
        <begin position="501"/>
        <end position="520"/>
    </location>
</feature>
<sequence length="851" mass="94155">MIYHCCQEKRRNAVADHPTLNGIDYLEVLDQDAPPGSPRQRTLMLHLLKPVPAGWTPDNVSIAGGERIRDPNIEWVAPASDLAATPLNAAETELLSALPNAEHVLIIRTESDGDFSDYCLSLRQNSASPPVPPNNFDPRLVEIIFSFKVECPVDFDCLNTETCNETPATEPDINYLAKDYASFRQLILDRMSYLLPDWKSRNPADLGITLAELVAYMGDQLSYWQDAVSTEAYLNTARKRISLRRHALLVDYRIGEGRNARSWLHLEVTGGPFELSTTDLQFLTRVEGLREPEDNRIEPDSKQHAQAQRHHALVFELLQSTPLFEDHNEISFYTWGDEKCCLPKGAIRATLNGHYPELALSGDTDDAGQYLLFEERLGPDTGEPGDANPDHRQIIRLVRATLTTDPLDDTEITEIYWSDDDALTFPLCISSETNTDPDNPVPLTDVSVARGNIVLVDHGETVSENLGSVPEAWLYYPQDKNTRRCNPDAQQSIPPRFQPVLNKNPLSHGAAAPDTNTPASGTLTPAAETVNPLILTLQGDGGLGPLPWSLRSDLLNSDDDARHVVVELDNEGVATLRFGDDENGARPDSGTEFTITYRVGNGPEGNIGAEGIAHIVSLDGRVIAVRNPLPARGGLAAETAAQIRRRAPQAFRTQLRAVTPEDYANFTTAQAGVQQAAATPRWTGSWHTQTITVDRVGGLPLDADFETQLANNIERYRMAGHDLNFNNPVFVDLQLELQICVSRDYFRSDVEQALLAIFNSNVRTDGSPGLFHPDNFSFGQTIYLSPYYAAARQVRGVSSVQITRFTRQGDDDQKPLSDGFMRLGKLEIARLENNPNFPERGVLKLTLLGGK</sequence>
<evidence type="ECO:0000313" key="2">
    <source>
        <dbReference type="EMBL" id="VAX05712.1"/>
    </source>
</evidence>
<proteinExistence type="predicted"/>
<dbReference type="NCBIfam" id="TIGR02243">
    <property type="entry name" value="putative baseplate assembly protein"/>
    <property type="match status" value="1"/>
</dbReference>